<dbReference type="PANTHER" id="PTHR33744">
    <property type="entry name" value="CARBOHYDRATE DIACID REGULATOR"/>
    <property type="match status" value="1"/>
</dbReference>
<dbReference type="InterPro" id="IPR041522">
    <property type="entry name" value="CdaR_GGDEF"/>
</dbReference>
<evidence type="ECO:0000256" key="1">
    <source>
        <dbReference type="ARBA" id="ARBA00006754"/>
    </source>
</evidence>
<evidence type="ECO:0000313" key="4">
    <source>
        <dbReference type="EMBL" id="QSQ27150.1"/>
    </source>
</evidence>
<evidence type="ECO:0000259" key="2">
    <source>
        <dbReference type="Pfam" id="PF13556"/>
    </source>
</evidence>
<reference evidence="4 5" key="1">
    <citation type="submission" date="2021-02" db="EMBL/GenBank/DDBJ databases">
        <title>De Novo genome assembly of isolated myxobacteria.</title>
        <authorList>
            <person name="Stevens D.C."/>
        </authorList>
    </citation>
    <scope>NUCLEOTIDE SEQUENCE [LARGE SCALE GENOMIC DNA]</scope>
    <source>
        <strain evidence="5">SCPEA02</strain>
    </source>
</reference>
<gene>
    <name evidence="4" type="ORF">JY651_20535</name>
</gene>
<feature type="domain" description="CdaR GGDEF-like" evidence="3">
    <location>
        <begin position="189"/>
        <end position="298"/>
    </location>
</feature>
<dbReference type="Pfam" id="PF13556">
    <property type="entry name" value="HTH_30"/>
    <property type="match status" value="1"/>
</dbReference>
<dbReference type="EMBL" id="CP071090">
    <property type="protein sequence ID" value="QSQ27150.1"/>
    <property type="molecule type" value="Genomic_DNA"/>
</dbReference>
<dbReference type="Pfam" id="PF17853">
    <property type="entry name" value="GGDEF_2"/>
    <property type="match status" value="1"/>
</dbReference>
<name>A0ABX7P9R1_9BACT</name>
<evidence type="ECO:0000259" key="3">
    <source>
        <dbReference type="Pfam" id="PF17853"/>
    </source>
</evidence>
<protein>
    <submittedName>
        <fullName evidence="4">PucR family transcriptional regulator</fullName>
    </submittedName>
</protein>
<dbReference type="InterPro" id="IPR042070">
    <property type="entry name" value="PucR_C-HTH_sf"/>
</dbReference>
<organism evidence="4 5">
    <name type="scientific">Pyxidicoccus parkwayensis</name>
    <dbReference type="NCBI Taxonomy" id="2813578"/>
    <lineage>
        <taxon>Bacteria</taxon>
        <taxon>Pseudomonadati</taxon>
        <taxon>Myxococcota</taxon>
        <taxon>Myxococcia</taxon>
        <taxon>Myxococcales</taxon>
        <taxon>Cystobacterineae</taxon>
        <taxon>Myxococcaceae</taxon>
        <taxon>Pyxidicoccus</taxon>
    </lineage>
</organism>
<dbReference type="InterPro" id="IPR025736">
    <property type="entry name" value="PucR_C-HTH_dom"/>
</dbReference>
<dbReference type="Gene3D" id="1.10.10.2840">
    <property type="entry name" value="PucR C-terminal helix-turn-helix domain"/>
    <property type="match status" value="1"/>
</dbReference>
<dbReference type="InterPro" id="IPR051448">
    <property type="entry name" value="CdaR-like_regulators"/>
</dbReference>
<dbReference type="Proteomes" id="UP000662747">
    <property type="component" value="Chromosome"/>
</dbReference>
<sequence length="409" mass="45204">MWHWERPSSRVRELIRRGAEKALNAPAEWLEELDAATLSTEYMKVIVDDPVLAAATRRTNRANLMHWAAANIRDPGAPVPANLGPEPLAIARDLVRRGLNESALHTYRTGQNAAWLRWMSIAFELTSDPDELRELLDVTARSISTFIDATVAGISAQMAAERDELTRGTHAERREVVALLLDGAPIQPRNASRRLGYELEQTHRAAIIWSDAAESDLGALEGAADALARAAGAQRFLSIVASAATLWVWVPGGAEPDLEQVRAALQRTPFVRMAMGSMGRGIEGFRRSHLDALTTQRMVARLGSERRVVSFDDVRLVSLVTQDAEGADQFVKHTLGELEAADPDLRRSLLTFLNEGCNASLTAERLHTHRNTLLRRLARAQELLPRPLEQNRVQVAVALEVLRWRTGGG</sequence>
<dbReference type="PANTHER" id="PTHR33744:SF1">
    <property type="entry name" value="DNA-BINDING TRANSCRIPTIONAL ACTIVATOR ADER"/>
    <property type="match status" value="1"/>
</dbReference>
<accession>A0ABX7P9R1</accession>
<feature type="domain" description="PucR C-terminal helix-turn-helix" evidence="2">
    <location>
        <begin position="345"/>
        <end position="400"/>
    </location>
</feature>
<dbReference type="RefSeq" id="WP_206728677.1">
    <property type="nucleotide sequence ID" value="NZ_CP071090.1"/>
</dbReference>
<keyword evidence="5" id="KW-1185">Reference proteome</keyword>
<comment type="similarity">
    <text evidence="1">Belongs to the CdaR family.</text>
</comment>
<evidence type="ECO:0000313" key="5">
    <source>
        <dbReference type="Proteomes" id="UP000662747"/>
    </source>
</evidence>
<proteinExistence type="inferred from homology"/>